<protein>
    <submittedName>
        <fullName evidence="1">Uncharacterized protein</fullName>
    </submittedName>
</protein>
<evidence type="ECO:0000313" key="2">
    <source>
        <dbReference type="Proteomes" id="UP000176923"/>
    </source>
</evidence>
<comment type="caution">
    <text evidence="1">The sequence shown here is derived from an EMBL/GenBank/DDBJ whole genome shotgun (WGS) entry which is preliminary data.</text>
</comment>
<dbReference type="AlphaFoldDB" id="A0A1F5ZTI2"/>
<name>A0A1F5ZTI2_9BACT</name>
<dbReference type="STRING" id="1798382.A3D77_01760"/>
<organism evidence="1 2">
    <name type="scientific">Candidatus Gottesmanbacteria bacterium RIFCSPHIGHO2_02_FULL_39_11</name>
    <dbReference type="NCBI Taxonomy" id="1798382"/>
    <lineage>
        <taxon>Bacteria</taxon>
        <taxon>Candidatus Gottesmaniibacteriota</taxon>
    </lineage>
</organism>
<sequence length="262" mass="29903">MNSITHYKLNLANISDNLRGKINSKIVPWIYSNDYGFETIIPTLKIKSKKLATGKHIKVGLFIGVGSLFNIAPCIDVDFFLTIDRNGFVLDRVKEMVDGIKQADLPSEYKAYVEPEDYFSTLERMNIDVKNFWLAEHKSFGKKHFLASMQNYKRARLTLTTRPVLYVQGDLSFEAFVKALSAALNNTVISYMNVSDLGEWSQKALDLLPQLPIARDVLISWSTNQHHDGVPVTRLTQGYEHFLKDAKTISCGLPVNYFRRFE</sequence>
<dbReference type="Proteomes" id="UP000176923">
    <property type="component" value="Unassembled WGS sequence"/>
</dbReference>
<proteinExistence type="predicted"/>
<gene>
    <name evidence="1" type="ORF">A3D77_01760</name>
</gene>
<dbReference type="EMBL" id="MFJL01000019">
    <property type="protein sequence ID" value="OGG15731.1"/>
    <property type="molecule type" value="Genomic_DNA"/>
</dbReference>
<accession>A0A1F5ZTI2</accession>
<reference evidence="1 2" key="1">
    <citation type="journal article" date="2016" name="Nat. Commun.">
        <title>Thousands of microbial genomes shed light on interconnected biogeochemical processes in an aquifer system.</title>
        <authorList>
            <person name="Anantharaman K."/>
            <person name="Brown C.T."/>
            <person name="Hug L.A."/>
            <person name="Sharon I."/>
            <person name="Castelle C.J."/>
            <person name="Probst A.J."/>
            <person name="Thomas B.C."/>
            <person name="Singh A."/>
            <person name="Wilkins M.J."/>
            <person name="Karaoz U."/>
            <person name="Brodie E.L."/>
            <person name="Williams K.H."/>
            <person name="Hubbard S.S."/>
            <person name="Banfield J.F."/>
        </authorList>
    </citation>
    <scope>NUCLEOTIDE SEQUENCE [LARGE SCALE GENOMIC DNA]</scope>
</reference>
<evidence type="ECO:0000313" key="1">
    <source>
        <dbReference type="EMBL" id="OGG15731.1"/>
    </source>
</evidence>